<organism evidence="4 5">
    <name type="scientific">Streptococcus oricebi</name>
    <dbReference type="NCBI Taxonomy" id="1547447"/>
    <lineage>
        <taxon>Bacteria</taxon>
        <taxon>Bacillati</taxon>
        <taxon>Bacillota</taxon>
        <taxon>Bacilli</taxon>
        <taxon>Lactobacillales</taxon>
        <taxon>Streptococcaceae</taxon>
        <taxon>Streptococcus</taxon>
    </lineage>
</organism>
<keyword evidence="2" id="KW-0812">Transmembrane</keyword>
<evidence type="ECO:0000313" key="5">
    <source>
        <dbReference type="Proteomes" id="UP001519296"/>
    </source>
</evidence>
<keyword evidence="4" id="KW-0482">Metalloprotease</keyword>
<keyword evidence="4" id="KW-0645">Protease</keyword>
<protein>
    <submittedName>
        <fullName evidence="4">CPBP family intramembrane metalloprotease</fullName>
    </submittedName>
</protein>
<evidence type="ECO:0000256" key="1">
    <source>
        <dbReference type="ARBA" id="ARBA00009067"/>
    </source>
</evidence>
<feature type="transmembrane region" description="Helical" evidence="2">
    <location>
        <begin position="184"/>
        <end position="202"/>
    </location>
</feature>
<dbReference type="PANTHER" id="PTHR39430">
    <property type="entry name" value="MEMBRANE-ASSOCIATED PROTEASE-RELATED"/>
    <property type="match status" value="1"/>
</dbReference>
<keyword evidence="5" id="KW-1185">Reference proteome</keyword>
<feature type="transmembrane region" description="Helical" evidence="2">
    <location>
        <begin position="95"/>
        <end position="117"/>
    </location>
</feature>
<dbReference type="EMBL" id="PRDG01000001">
    <property type="protein sequence ID" value="MBP2622408.1"/>
    <property type="molecule type" value="Genomic_DNA"/>
</dbReference>
<feature type="transmembrane region" description="Helical" evidence="2">
    <location>
        <begin position="21"/>
        <end position="42"/>
    </location>
</feature>
<accession>A0ABS5B0P9</accession>
<reference evidence="4 5" key="1">
    <citation type="submission" date="2018-02" db="EMBL/GenBank/DDBJ databases">
        <title>Draft genome sequence of Streptococcus oricebi CCUG 70868T type strain.</title>
        <authorList>
            <person name="Mendez V."/>
            <person name="Salva-Serra F."/>
            <person name="Jaen-Luchoro D."/>
            <person name="Gonzales-Siles L."/>
            <person name="Karlsson R."/>
            <person name="Engstrom-Jakobsson H."/>
            <person name="Busquets A."/>
            <person name="Gomila M."/>
            <person name="Pineiro-Iglesias B."/>
            <person name="Bennasar-Figueras A."/>
            <person name="Seeger M."/>
            <person name="Moore E."/>
        </authorList>
    </citation>
    <scope>NUCLEOTIDE SEQUENCE [LARGE SCALE GENOMIC DNA]</scope>
    <source>
        <strain evidence="4 5">CCUG 70868</strain>
    </source>
</reference>
<dbReference type="InterPro" id="IPR003675">
    <property type="entry name" value="Rce1/LyrA-like_dom"/>
</dbReference>
<proteinExistence type="inferred from homology"/>
<feature type="transmembrane region" description="Helical" evidence="2">
    <location>
        <begin position="54"/>
        <end position="75"/>
    </location>
</feature>
<keyword evidence="4" id="KW-0378">Hydrolase</keyword>
<sequence>MFKQFKLNTSMLAIKAKKLGWRPFVVCYLLYALVMSLTRPWLISTFQLGKLWSILGAYFITCLVCLAFITSLGHYSFKDLGLEKSKFGKNVLQGWLYASLILGLIFLANLATGAIHVNLNPQFQPLLFLLLLVGFSVQSFMEEFLFRGLIFTNLAIQIGPGLAILINSLLFALGHASNASASPLSVINTFLIGFLFSLIAYYHDNLWLAAAFHAGWNFLLGPVLGSEVSGFELPTSWLKISLPDKLQLLNGGAYGFEASILVSVLILIFIVYYLQAIKKSSLIK</sequence>
<dbReference type="RefSeq" id="WP_209626284.1">
    <property type="nucleotide sequence ID" value="NZ_PRDG01000001.1"/>
</dbReference>
<dbReference type="GO" id="GO:0008237">
    <property type="term" value="F:metallopeptidase activity"/>
    <property type="evidence" value="ECO:0007669"/>
    <property type="project" value="UniProtKB-KW"/>
</dbReference>
<dbReference type="PANTHER" id="PTHR39430:SF1">
    <property type="entry name" value="PROTEASE"/>
    <property type="match status" value="1"/>
</dbReference>
<feature type="domain" description="CAAX prenyl protease 2/Lysostaphin resistance protein A-like" evidence="3">
    <location>
        <begin position="126"/>
        <end position="219"/>
    </location>
</feature>
<keyword evidence="2" id="KW-0472">Membrane</keyword>
<evidence type="ECO:0000259" key="3">
    <source>
        <dbReference type="Pfam" id="PF02517"/>
    </source>
</evidence>
<evidence type="ECO:0000256" key="2">
    <source>
        <dbReference type="SAM" id="Phobius"/>
    </source>
</evidence>
<keyword evidence="2" id="KW-1133">Transmembrane helix</keyword>
<feature type="transmembrane region" description="Helical" evidence="2">
    <location>
        <begin position="253"/>
        <end position="274"/>
    </location>
</feature>
<gene>
    <name evidence="4" type="ORF">C4K46_00465</name>
</gene>
<feature type="transmembrane region" description="Helical" evidence="2">
    <location>
        <begin position="148"/>
        <end position="172"/>
    </location>
</feature>
<comment type="caution">
    <text evidence="4">The sequence shown here is derived from an EMBL/GenBank/DDBJ whole genome shotgun (WGS) entry which is preliminary data.</text>
</comment>
<dbReference type="Pfam" id="PF02517">
    <property type="entry name" value="Rce1-like"/>
    <property type="match status" value="1"/>
</dbReference>
<dbReference type="Proteomes" id="UP001519296">
    <property type="component" value="Unassembled WGS sequence"/>
</dbReference>
<comment type="similarity">
    <text evidence="1">Belongs to the UPF0177 family.</text>
</comment>
<name>A0ABS5B0P9_9STRE</name>
<evidence type="ECO:0000313" key="4">
    <source>
        <dbReference type="EMBL" id="MBP2622408.1"/>
    </source>
</evidence>